<keyword evidence="3" id="KW-1185">Reference proteome</keyword>
<dbReference type="EMBL" id="JAPNNL010000001">
    <property type="protein sequence ID" value="MDA0631890.1"/>
    <property type="molecule type" value="Genomic_DNA"/>
</dbReference>
<reference evidence="2" key="1">
    <citation type="submission" date="2022-11" db="EMBL/GenBank/DDBJ databases">
        <title>Nonomuraea corallina sp. nov., a new species of the genus Nonomuraea isolated from sea side sediment in Thai sea.</title>
        <authorList>
            <person name="Ngamcharungchit C."/>
            <person name="Matsumoto A."/>
            <person name="Suriyachadkun C."/>
            <person name="Panbangred W."/>
            <person name="Inahashi Y."/>
            <person name="Intra B."/>
        </authorList>
    </citation>
    <scope>NUCLEOTIDE SEQUENCE</scope>
    <source>
        <strain evidence="2">MCN248</strain>
    </source>
</reference>
<keyword evidence="1" id="KW-0732">Signal</keyword>
<sequence>MKLVITLVAGAGLLLAPLPAQAAENAAKNPVSALKAQLKAGKGVRFTDASAFVGSINNDPLVRRTGVVKFGKKGIVASDIRGAFASPLFDGHTTKPERTIIIGKDAWRSGGVLAESLPKGKTWYKTTSLFNTGTVSSWFGQLVSPLEPVTLAELVKRGKRSGSTYQGTIALERVYKISPWFRQTLGLIRATDATITYTLTVDRRGLPSKLKTTWLAKNLGNLPSWEEKTIVTETRYTGWGTQVSIKPPPRSQVTGKLQD</sequence>
<dbReference type="RefSeq" id="WP_270152597.1">
    <property type="nucleotide sequence ID" value="NZ_JAPNNL010000001.1"/>
</dbReference>
<protein>
    <recommendedName>
        <fullName evidence="4">LppX_LprAFG lipoprotein</fullName>
    </recommendedName>
</protein>
<comment type="caution">
    <text evidence="2">The sequence shown here is derived from an EMBL/GenBank/DDBJ whole genome shotgun (WGS) entry which is preliminary data.</text>
</comment>
<name>A0ABT4S4Q6_9ACTN</name>
<proteinExistence type="predicted"/>
<gene>
    <name evidence="2" type="ORF">OUY22_00550</name>
</gene>
<organism evidence="2 3">
    <name type="scientific">Nonomuraea corallina</name>
    <dbReference type="NCBI Taxonomy" id="2989783"/>
    <lineage>
        <taxon>Bacteria</taxon>
        <taxon>Bacillati</taxon>
        <taxon>Actinomycetota</taxon>
        <taxon>Actinomycetes</taxon>
        <taxon>Streptosporangiales</taxon>
        <taxon>Streptosporangiaceae</taxon>
        <taxon>Nonomuraea</taxon>
    </lineage>
</organism>
<dbReference type="Proteomes" id="UP001144036">
    <property type="component" value="Unassembled WGS sequence"/>
</dbReference>
<evidence type="ECO:0000313" key="2">
    <source>
        <dbReference type="EMBL" id="MDA0631890.1"/>
    </source>
</evidence>
<evidence type="ECO:0000256" key="1">
    <source>
        <dbReference type="SAM" id="SignalP"/>
    </source>
</evidence>
<evidence type="ECO:0000313" key="3">
    <source>
        <dbReference type="Proteomes" id="UP001144036"/>
    </source>
</evidence>
<feature type="chain" id="PRO_5046704207" description="LppX_LprAFG lipoprotein" evidence="1">
    <location>
        <begin position="23"/>
        <end position="259"/>
    </location>
</feature>
<accession>A0ABT4S4Q6</accession>
<evidence type="ECO:0008006" key="4">
    <source>
        <dbReference type="Google" id="ProtNLM"/>
    </source>
</evidence>
<feature type="signal peptide" evidence="1">
    <location>
        <begin position="1"/>
        <end position="22"/>
    </location>
</feature>